<gene>
    <name evidence="7" type="ORF">H8B09_28025</name>
</gene>
<dbReference type="EMBL" id="JACXZA010000010">
    <property type="protein sequence ID" value="MBD3922607.1"/>
    <property type="molecule type" value="Genomic_DNA"/>
</dbReference>
<comment type="subcellular location">
    <subcellularLocation>
        <location evidence="1">Cell membrane</location>
        <topology evidence="1">Multi-pass membrane protein</topology>
    </subcellularLocation>
</comment>
<feature type="transmembrane region" description="Helical" evidence="6">
    <location>
        <begin position="182"/>
        <end position="202"/>
    </location>
</feature>
<evidence type="ECO:0000256" key="6">
    <source>
        <dbReference type="SAM" id="Phobius"/>
    </source>
</evidence>
<name>A0ABR8N357_9BACL</name>
<protein>
    <submittedName>
        <fullName evidence="7">LysE family transporter</fullName>
    </submittedName>
</protein>
<feature type="transmembrane region" description="Helical" evidence="6">
    <location>
        <begin position="40"/>
        <end position="65"/>
    </location>
</feature>
<keyword evidence="8" id="KW-1185">Reference proteome</keyword>
<keyword evidence="4 6" id="KW-1133">Transmembrane helix</keyword>
<keyword evidence="5 6" id="KW-0472">Membrane</keyword>
<feature type="transmembrane region" description="Helical" evidence="6">
    <location>
        <begin position="145"/>
        <end position="170"/>
    </location>
</feature>
<dbReference type="InterPro" id="IPR001123">
    <property type="entry name" value="LeuE-type"/>
</dbReference>
<dbReference type="PANTHER" id="PTHR30086">
    <property type="entry name" value="ARGININE EXPORTER PROTEIN ARGO"/>
    <property type="match status" value="1"/>
</dbReference>
<dbReference type="Pfam" id="PF01810">
    <property type="entry name" value="LysE"/>
    <property type="match status" value="1"/>
</dbReference>
<sequence length="203" mass="21281">MEFGLLLKGIVIGLSIAAPVGPIGVLVIRRTLAQGRVNGLLSGLGAASADAVYGLVAGLGVSIVMNFLLGLQFWLHLAGGLFLCYLGVRTFTSIASDKPANVQGRHLFGAYSSIFLLTLTNPITILSFIGIFSGLGLTQTSSASALTLVIGVFTGSALWWLILSSIVGLFNQRINTSSLTWINRLSGLIIFSFGAYALLSLFG</sequence>
<feature type="transmembrane region" description="Helical" evidence="6">
    <location>
        <begin position="6"/>
        <end position="28"/>
    </location>
</feature>
<evidence type="ECO:0000313" key="8">
    <source>
        <dbReference type="Proteomes" id="UP000609346"/>
    </source>
</evidence>
<evidence type="ECO:0000256" key="1">
    <source>
        <dbReference type="ARBA" id="ARBA00004651"/>
    </source>
</evidence>
<evidence type="ECO:0000256" key="3">
    <source>
        <dbReference type="ARBA" id="ARBA00022692"/>
    </source>
</evidence>
<accession>A0ABR8N357</accession>
<evidence type="ECO:0000256" key="5">
    <source>
        <dbReference type="ARBA" id="ARBA00023136"/>
    </source>
</evidence>
<evidence type="ECO:0000256" key="2">
    <source>
        <dbReference type="ARBA" id="ARBA00022475"/>
    </source>
</evidence>
<dbReference type="PANTHER" id="PTHR30086:SF20">
    <property type="entry name" value="ARGININE EXPORTER PROTEIN ARGO-RELATED"/>
    <property type="match status" value="1"/>
</dbReference>
<keyword evidence="3 6" id="KW-0812">Transmembrane</keyword>
<dbReference type="Proteomes" id="UP000609346">
    <property type="component" value="Unassembled WGS sequence"/>
</dbReference>
<evidence type="ECO:0000313" key="7">
    <source>
        <dbReference type="EMBL" id="MBD3922607.1"/>
    </source>
</evidence>
<proteinExistence type="predicted"/>
<feature type="transmembrane region" description="Helical" evidence="6">
    <location>
        <begin position="71"/>
        <end position="88"/>
    </location>
</feature>
<organism evidence="7 8">
    <name type="scientific">Paenibacillus terricola</name>
    <dbReference type="NCBI Taxonomy" id="2763503"/>
    <lineage>
        <taxon>Bacteria</taxon>
        <taxon>Bacillati</taxon>
        <taxon>Bacillota</taxon>
        <taxon>Bacilli</taxon>
        <taxon>Bacillales</taxon>
        <taxon>Paenibacillaceae</taxon>
        <taxon>Paenibacillus</taxon>
    </lineage>
</organism>
<evidence type="ECO:0000256" key="4">
    <source>
        <dbReference type="ARBA" id="ARBA00022989"/>
    </source>
</evidence>
<feature type="transmembrane region" description="Helical" evidence="6">
    <location>
        <begin position="108"/>
        <end position="133"/>
    </location>
</feature>
<dbReference type="RefSeq" id="WP_191206970.1">
    <property type="nucleotide sequence ID" value="NZ_JACXZA010000010.1"/>
</dbReference>
<comment type="caution">
    <text evidence="7">The sequence shown here is derived from an EMBL/GenBank/DDBJ whole genome shotgun (WGS) entry which is preliminary data.</text>
</comment>
<keyword evidence="2" id="KW-1003">Cell membrane</keyword>
<reference evidence="7 8" key="1">
    <citation type="submission" date="2020-09" db="EMBL/GenBank/DDBJ databases">
        <title>Paenibacillus sp. strain PR3 16S rRNA gene Genome sequencing and assembly.</title>
        <authorList>
            <person name="Kim J."/>
        </authorList>
    </citation>
    <scope>NUCLEOTIDE SEQUENCE [LARGE SCALE GENOMIC DNA]</scope>
    <source>
        <strain evidence="7 8">PR3</strain>
    </source>
</reference>